<proteinExistence type="predicted"/>
<protein>
    <recommendedName>
        <fullName evidence="3">F5/8 type C domain-containing protein</fullName>
    </recommendedName>
</protein>
<comment type="caution">
    <text evidence="1">The sequence shown here is derived from an EMBL/GenBank/DDBJ whole genome shotgun (WGS) entry which is preliminary data.</text>
</comment>
<dbReference type="InterPro" id="IPR013783">
    <property type="entry name" value="Ig-like_fold"/>
</dbReference>
<accession>A0A562SUV0</accession>
<dbReference type="Gene3D" id="2.60.40.10">
    <property type="entry name" value="Immunoglobulins"/>
    <property type="match status" value="1"/>
</dbReference>
<dbReference type="AlphaFoldDB" id="A0A562SUV0"/>
<dbReference type="EMBL" id="VLLE01000002">
    <property type="protein sequence ID" value="TWI85065.1"/>
    <property type="molecule type" value="Genomic_DNA"/>
</dbReference>
<name>A0A562SUV0_9BACT</name>
<organism evidence="1 2">
    <name type="scientific">Lacibacter cauensis</name>
    <dbReference type="NCBI Taxonomy" id="510947"/>
    <lineage>
        <taxon>Bacteria</taxon>
        <taxon>Pseudomonadati</taxon>
        <taxon>Bacteroidota</taxon>
        <taxon>Chitinophagia</taxon>
        <taxon>Chitinophagales</taxon>
        <taxon>Chitinophagaceae</taxon>
        <taxon>Lacibacter</taxon>
    </lineage>
</organism>
<dbReference type="Proteomes" id="UP000316167">
    <property type="component" value="Unassembled WGS sequence"/>
</dbReference>
<sequence>MYFNQFVYMKTRVVPVIVTLLMLFISNTGISGTIPSIKSWPRVYDVQIEQKAAHIILQWKAENEPKEIYYEIESSADGKTFQTFAIVLGGFSEDAHYKYKARMKQAATTKTFYRIKQINNDGTYRIVSEQSL</sequence>
<keyword evidence="2" id="KW-1185">Reference proteome</keyword>
<evidence type="ECO:0000313" key="2">
    <source>
        <dbReference type="Proteomes" id="UP000316167"/>
    </source>
</evidence>
<reference evidence="1 2" key="1">
    <citation type="journal article" date="2015" name="Stand. Genomic Sci.">
        <title>Genomic Encyclopedia of Bacterial and Archaeal Type Strains, Phase III: the genomes of soil and plant-associated and newly described type strains.</title>
        <authorList>
            <person name="Whitman W.B."/>
            <person name="Woyke T."/>
            <person name="Klenk H.P."/>
            <person name="Zhou Y."/>
            <person name="Lilburn T.G."/>
            <person name="Beck B.J."/>
            <person name="De Vos P."/>
            <person name="Vandamme P."/>
            <person name="Eisen J.A."/>
            <person name="Garrity G."/>
            <person name="Hugenholtz P."/>
            <person name="Kyrpides N.C."/>
        </authorList>
    </citation>
    <scope>NUCLEOTIDE SEQUENCE [LARGE SCALE GENOMIC DNA]</scope>
    <source>
        <strain evidence="1 2">CGMCC 1.7271</strain>
    </source>
</reference>
<gene>
    <name evidence="1" type="ORF">IQ13_0220</name>
</gene>
<evidence type="ECO:0000313" key="1">
    <source>
        <dbReference type="EMBL" id="TWI85065.1"/>
    </source>
</evidence>
<evidence type="ECO:0008006" key="3">
    <source>
        <dbReference type="Google" id="ProtNLM"/>
    </source>
</evidence>